<comment type="caution">
    <text evidence="2">The sequence shown here is derived from an EMBL/GenBank/DDBJ whole genome shotgun (WGS) entry which is preliminary data.</text>
</comment>
<protein>
    <submittedName>
        <fullName evidence="2">Uncharacterized protein</fullName>
    </submittedName>
</protein>
<organism evidence="2 3">
    <name type="scientific">Rotaria magnacalcarata</name>
    <dbReference type="NCBI Taxonomy" id="392030"/>
    <lineage>
        <taxon>Eukaryota</taxon>
        <taxon>Metazoa</taxon>
        <taxon>Spiralia</taxon>
        <taxon>Gnathifera</taxon>
        <taxon>Rotifera</taxon>
        <taxon>Eurotatoria</taxon>
        <taxon>Bdelloidea</taxon>
        <taxon>Philodinida</taxon>
        <taxon>Philodinidae</taxon>
        <taxon>Rotaria</taxon>
    </lineage>
</organism>
<dbReference type="EMBL" id="CAJOBF010020277">
    <property type="protein sequence ID" value="CAF4380784.1"/>
    <property type="molecule type" value="Genomic_DNA"/>
</dbReference>
<dbReference type="Proteomes" id="UP000663842">
    <property type="component" value="Unassembled WGS sequence"/>
</dbReference>
<feature type="non-terminal residue" evidence="2">
    <location>
        <position position="140"/>
    </location>
</feature>
<evidence type="ECO:0000313" key="1">
    <source>
        <dbReference type="EMBL" id="CAF2199321.1"/>
    </source>
</evidence>
<proteinExistence type="predicted"/>
<gene>
    <name evidence="2" type="ORF">UXM345_LOCUS37411</name>
    <name evidence="1" type="ORF">XDN619_LOCUS32696</name>
</gene>
<dbReference type="Proteomes" id="UP000663887">
    <property type="component" value="Unassembled WGS sequence"/>
</dbReference>
<dbReference type="EMBL" id="CAJNRG010016403">
    <property type="protein sequence ID" value="CAF2199321.1"/>
    <property type="molecule type" value="Genomic_DNA"/>
</dbReference>
<sequence length="140" mass="16840">MSSHISNRNVSTLKELIFHEALLNETNRFFDELSINRKYLEDQQIKSINNLLRTIQRLERINFDTKKDYLFDNIVKCICSSSFIEIFLQSVNQENEDVGQRFLLNTRTYYMYSHLTDQKHKQNLIDIRQSLLCPFTQWLI</sequence>
<reference evidence="2" key="1">
    <citation type="submission" date="2021-02" db="EMBL/GenBank/DDBJ databases">
        <authorList>
            <person name="Nowell W R."/>
        </authorList>
    </citation>
    <scope>NUCLEOTIDE SEQUENCE</scope>
</reference>
<evidence type="ECO:0000313" key="3">
    <source>
        <dbReference type="Proteomes" id="UP000663842"/>
    </source>
</evidence>
<accession>A0A820MYK5</accession>
<dbReference type="AlphaFoldDB" id="A0A820MYK5"/>
<name>A0A820MYK5_9BILA</name>
<evidence type="ECO:0000313" key="2">
    <source>
        <dbReference type="EMBL" id="CAF4380784.1"/>
    </source>
</evidence>